<dbReference type="InterPro" id="IPR029044">
    <property type="entry name" value="Nucleotide-diphossugar_trans"/>
</dbReference>
<evidence type="ECO:0000313" key="2">
    <source>
        <dbReference type="Proteomes" id="UP001557485"/>
    </source>
</evidence>
<evidence type="ECO:0008006" key="3">
    <source>
        <dbReference type="Google" id="ProtNLM"/>
    </source>
</evidence>
<proteinExistence type="predicted"/>
<accession>A0ABV3U917</accession>
<protein>
    <recommendedName>
        <fullName evidence="3">Glycosyl transferase family 2</fullName>
    </recommendedName>
</protein>
<dbReference type="SUPFAM" id="SSF53448">
    <property type="entry name" value="Nucleotide-diphospho-sugar transferases"/>
    <property type="match status" value="1"/>
</dbReference>
<dbReference type="EMBL" id="JBFRYA010000017">
    <property type="protein sequence ID" value="MEX1670441.1"/>
    <property type="molecule type" value="Genomic_DNA"/>
</dbReference>
<name>A0ABV3U917_9GAMM</name>
<organism evidence="1 2">
    <name type="scientific">Zhongshania guokunii</name>
    <dbReference type="NCBI Taxonomy" id="641783"/>
    <lineage>
        <taxon>Bacteria</taxon>
        <taxon>Pseudomonadati</taxon>
        <taxon>Pseudomonadota</taxon>
        <taxon>Gammaproteobacteria</taxon>
        <taxon>Cellvibrionales</taxon>
        <taxon>Spongiibacteraceae</taxon>
        <taxon>Zhongshania</taxon>
    </lineage>
</organism>
<sequence>MEFAKVDVAVQSYKKPESLLYTLMTLKAVAGDRIDTVYINDDCSGDATLAYYQNETIRAYFKPWKIHLRSNSKPAGVKQIYLAKYRPKYMGLWFFISKIHRFYNSSTHNKDDVRYQYAIDNTDKKFLFIIHDDVEFRRDIVGLYLQAINAKPNTAAVGDLGQCWRCGHATSCNPKRIMDGYRPSPHWPMTAPSADKAASFSADEGHFACRINEWCCMLDVALSREISRKSGCLFGNYYRRADVAALWFYNAVKLGYKIADPLPEESLPQQININQRSNWYQHGFQGHSGHSIWVDQGSGKQQYQADDIRTRIKTQFGIDLSSLSLQPLAETN</sequence>
<dbReference type="RefSeq" id="WP_368382773.1">
    <property type="nucleotide sequence ID" value="NZ_JBFRYA010000017.1"/>
</dbReference>
<comment type="caution">
    <text evidence="1">The sequence shown here is derived from an EMBL/GenBank/DDBJ whole genome shotgun (WGS) entry which is preliminary data.</text>
</comment>
<dbReference type="Proteomes" id="UP001557485">
    <property type="component" value="Unassembled WGS sequence"/>
</dbReference>
<reference evidence="1 2" key="1">
    <citation type="journal article" date="2011" name="Int. J. Syst. Evol. Microbiol.">
        <title>Zhongshania antarctica gen. nov., sp. nov. and Zhongshania guokunii sp. nov., gammaproteobacteria respectively isolated from coastal attached (fast) ice and surface seawater of the Antarctic.</title>
        <authorList>
            <person name="Li H.J."/>
            <person name="Zhang X.Y."/>
            <person name="Chen C.X."/>
            <person name="Zhang Y.J."/>
            <person name="Gao Z.M."/>
            <person name="Yu Y."/>
            <person name="Chen X.L."/>
            <person name="Chen B."/>
            <person name="Zhang Y.Z."/>
        </authorList>
    </citation>
    <scope>NUCLEOTIDE SEQUENCE [LARGE SCALE GENOMIC DNA]</scope>
    <source>
        <strain evidence="1 2">ZS6-22T</strain>
    </source>
</reference>
<evidence type="ECO:0000313" key="1">
    <source>
        <dbReference type="EMBL" id="MEX1670441.1"/>
    </source>
</evidence>
<gene>
    <name evidence="1" type="ORF">AB4876_16085</name>
</gene>
<keyword evidence="2" id="KW-1185">Reference proteome</keyword>